<accession>A0ACC1BG49</accession>
<evidence type="ECO:0000313" key="1">
    <source>
        <dbReference type="EMBL" id="KAJ0097823.1"/>
    </source>
</evidence>
<dbReference type="Proteomes" id="UP001164250">
    <property type="component" value="Chromosome 5"/>
</dbReference>
<evidence type="ECO:0000313" key="2">
    <source>
        <dbReference type="Proteomes" id="UP001164250"/>
    </source>
</evidence>
<gene>
    <name evidence="1" type="ORF">Patl1_28343</name>
</gene>
<organism evidence="1 2">
    <name type="scientific">Pistacia atlantica</name>
    <dbReference type="NCBI Taxonomy" id="434234"/>
    <lineage>
        <taxon>Eukaryota</taxon>
        <taxon>Viridiplantae</taxon>
        <taxon>Streptophyta</taxon>
        <taxon>Embryophyta</taxon>
        <taxon>Tracheophyta</taxon>
        <taxon>Spermatophyta</taxon>
        <taxon>Magnoliopsida</taxon>
        <taxon>eudicotyledons</taxon>
        <taxon>Gunneridae</taxon>
        <taxon>Pentapetalae</taxon>
        <taxon>rosids</taxon>
        <taxon>malvids</taxon>
        <taxon>Sapindales</taxon>
        <taxon>Anacardiaceae</taxon>
        <taxon>Pistacia</taxon>
    </lineage>
</organism>
<sequence length="185" mass="20582">MRKRQPTNPHPGMDMDKDRPTVTAKVENSSELQMDANPLNAVNPRQSQMQFRQQLSNLHSKSSNQLRHLASVQIPQLQTPQVQAPQMQTPQVPTPQVQTSQMQTPQVQTSPMQTPPMHTPPMHTPPLHTPPMQTPPMQTPQVQTQNMGIVRAPPVKVDGFQELMGGDASSKHDSEESKLTSPISK</sequence>
<comment type="caution">
    <text evidence="1">The sequence shown here is derived from an EMBL/GenBank/DDBJ whole genome shotgun (WGS) entry which is preliminary data.</text>
</comment>
<proteinExistence type="predicted"/>
<name>A0ACC1BG49_9ROSI</name>
<reference evidence="2" key="1">
    <citation type="journal article" date="2023" name="G3 (Bethesda)">
        <title>Genome assembly and association tests identify interacting loci associated with vigor, precocity, and sex in interspecific pistachio rootstocks.</title>
        <authorList>
            <person name="Palmer W."/>
            <person name="Jacygrad E."/>
            <person name="Sagayaradj S."/>
            <person name="Cavanaugh K."/>
            <person name="Han R."/>
            <person name="Bertier L."/>
            <person name="Beede B."/>
            <person name="Kafkas S."/>
            <person name="Golino D."/>
            <person name="Preece J."/>
            <person name="Michelmore R."/>
        </authorList>
    </citation>
    <scope>NUCLEOTIDE SEQUENCE [LARGE SCALE GENOMIC DNA]</scope>
</reference>
<dbReference type="EMBL" id="CM047901">
    <property type="protein sequence ID" value="KAJ0097823.1"/>
    <property type="molecule type" value="Genomic_DNA"/>
</dbReference>
<keyword evidence="2" id="KW-1185">Reference proteome</keyword>
<protein>
    <submittedName>
        <fullName evidence="1">Uncharacterized protein</fullName>
    </submittedName>
</protein>